<feature type="transmembrane region" description="Helical" evidence="6">
    <location>
        <begin position="111"/>
        <end position="130"/>
    </location>
</feature>
<evidence type="ECO:0000256" key="5">
    <source>
        <dbReference type="ARBA" id="ARBA00023136"/>
    </source>
</evidence>
<evidence type="ECO:0000313" key="10">
    <source>
        <dbReference type="Proteomes" id="UP000829455"/>
    </source>
</evidence>
<evidence type="ECO:0000256" key="2">
    <source>
        <dbReference type="ARBA" id="ARBA00022475"/>
    </source>
</evidence>
<keyword evidence="4 6" id="KW-1133">Transmembrane helix</keyword>
<evidence type="ECO:0000313" key="9">
    <source>
        <dbReference type="Proteomes" id="UP000004982"/>
    </source>
</evidence>
<evidence type="ECO:0000313" key="7">
    <source>
        <dbReference type="EMBL" id="EGQ75379.1"/>
    </source>
</evidence>
<keyword evidence="5 6" id="KW-0472">Membrane</keyword>
<evidence type="ECO:0000256" key="6">
    <source>
        <dbReference type="RuleBase" id="RU004379"/>
    </source>
</evidence>
<evidence type="ECO:0000256" key="1">
    <source>
        <dbReference type="ARBA" id="ARBA00004651"/>
    </source>
</evidence>
<keyword evidence="3 6" id="KW-0812">Transmembrane</keyword>
<organism evidence="7 9">
    <name type="scientific">Neisseria macacae ATCC 33926</name>
    <dbReference type="NCBI Taxonomy" id="997348"/>
    <lineage>
        <taxon>Bacteria</taxon>
        <taxon>Pseudomonadati</taxon>
        <taxon>Pseudomonadota</taxon>
        <taxon>Betaproteobacteria</taxon>
        <taxon>Neisseriales</taxon>
        <taxon>Neisseriaceae</taxon>
        <taxon>Neisseria</taxon>
    </lineage>
</organism>
<protein>
    <submittedName>
        <fullName evidence="8">Bax inhibitor-1 family protein</fullName>
    </submittedName>
    <submittedName>
        <fullName evidence="7">Inner membrane protein YccA</fullName>
    </submittedName>
</protein>
<feature type="transmembrane region" description="Helical" evidence="6">
    <location>
        <begin position="200"/>
        <end position="222"/>
    </location>
</feature>
<evidence type="ECO:0000256" key="4">
    <source>
        <dbReference type="ARBA" id="ARBA00022989"/>
    </source>
</evidence>
<comment type="subcellular location">
    <subcellularLocation>
        <location evidence="1">Cell membrane</location>
        <topology evidence="1">Multi-pass membrane protein</topology>
    </subcellularLocation>
</comment>
<dbReference type="EMBL" id="AFQE01000121">
    <property type="protein sequence ID" value="EGQ75379.1"/>
    <property type="molecule type" value="Genomic_DNA"/>
</dbReference>
<feature type="transmembrane region" description="Helical" evidence="6">
    <location>
        <begin position="56"/>
        <end position="73"/>
    </location>
</feature>
<evidence type="ECO:0000313" key="8">
    <source>
        <dbReference type="EMBL" id="UNV85251.1"/>
    </source>
</evidence>
<evidence type="ECO:0000256" key="3">
    <source>
        <dbReference type="ARBA" id="ARBA00022692"/>
    </source>
</evidence>
<keyword evidence="2" id="KW-1003">Cell membrane</keyword>
<dbReference type="GO" id="GO:0005886">
    <property type="term" value="C:plasma membrane"/>
    <property type="evidence" value="ECO:0007669"/>
    <property type="project" value="UniProtKB-SubCell"/>
</dbReference>
<reference evidence="8 10" key="2">
    <citation type="submission" date="2022-03" db="EMBL/GenBank/DDBJ databases">
        <title>Genome sequencing of Neisseria macacae.</title>
        <authorList>
            <person name="Baek M.-G."/>
        </authorList>
    </citation>
    <scope>NUCLEOTIDE SEQUENCE [LARGE SCALE GENOMIC DNA]</scope>
    <source>
        <strain evidence="8 10">ATCC 33926</strain>
    </source>
</reference>
<dbReference type="Pfam" id="PF01027">
    <property type="entry name" value="Bax1-I"/>
    <property type="match status" value="1"/>
</dbReference>
<dbReference type="PANTHER" id="PTHR23291:SF115">
    <property type="entry name" value="MODULATOR OF FTSH PROTEASE YCCA"/>
    <property type="match status" value="1"/>
</dbReference>
<feature type="transmembrane region" description="Helical" evidence="6">
    <location>
        <begin position="26"/>
        <end position="44"/>
    </location>
</feature>
<name>A0AA36UH65_9NEIS</name>
<keyword evidence="10" id="KW-1185">Reference proteome</keyword>
<feature type="transmembrane region" description="Helical" evidence="6">
    <location>
        <begin position="85"/>
        <end position="105"/>
    </location>
</feature>
<feature type="transmembrane region" description="Helical" evidence="6">
    <location>
        <begin position="142"/>
        <end position="162"/>
    </location>
</feature>
<reference evidence="7 9" key="1">
    <citation type="submission" date="2011-05" db="EMBL/GenBank/DDBJ databases">
        <authorList>
            <person name="Muzny D."/>
            <person name="Qin X."/>
            <person name="Deng J."/>
            <person name="Jiang H."/>
            <person name="Liu Y."/>
            <person name="Qu J."/>
            <person name="Song X.-Z."/>
            <person name="Zhang L."/>
            <person name="Thornton R."/>
            <person name="Coyle M."/>
            <person name="Francisco L."/>
            <person name="Jackson L."/>
            <person name="Javaid M."/>
            <person name="Korchina V."/>
            <person name="Kovar C."/>
            <person name="Mata R."/>
            <person name="Mathew T."/>
            <person name="Ngo R."/>
            <person name="Nguyen L."/>
            <person name="Nguyen N."/>
            <person name="Okwuonu G."/>
            <person name="Ongeri F."/>
            <person name="Pham C."/>
            <person name="Simmons D."/>
            <person name="Wilczek-Boney K."/>
            <person name="Hale W."/>
            <person name="Jakkamsetti A."/>
            <person name="Pham P."/>
            <person name="Ruth R."/>
            <person name="San Lucas F."/>
            <person name="Warren J."/>
            <person name="Zhang J."/>
            <person name="Zhao Z."/>
            <person name="Zhou C."/>
            <person name="Zhu D."/>
            <person name="Lee S."/>
            <person name="Bess C."/>
            <person name="Blankenburg K."/>
            <person name="Forbes L."/>
            <person name="Fu Q."/>
            <person name="Gubbala S."/>
            <person name="Hirani K."/>
            <person name="Jayaseelan J.C."/>
            <person name="Lara F."/>
            <person name="Munidasa M."/>
            <person name="Palculict T."/>
            <person name="Patil S."/>
            <person name="Pu L.-L."/>
            <person name="Saada N."/>
            <person name="Tang L."/>
            <person name="Weissenberger G."/>
            <person name="Zhu Y."/>
            <person name="Hemphill L."/>
            <person name="Shang Y."/>
            <person name="Youmans B."/>
            <person name="Ayvaz T."/>
            <person name="Ross M."/>
            <person name="Santibanez J."/>
            <person name="Aqrawi P."/>
            <person name="Gross S."/>
            <person name="Joshi V."/>
            <person name="Fowler G."/>
            <person name="Nazareth L."/>
            <person name="Reid J."/>
            <person name="Worley K."/>
            <person name="Petrosino J."/>
            <person name="Highlander S."/>
            <person name="Gibbs R."/>
        </authorList>
    </citation>
    <scope>NUCLEOTIDE SEQUENCE [LARGE SCALE GENOMIC DNA]</scope>
    <source>
        <strain evidence="7 9">ATCC 33926</strain>
    </source>
</reference>
<dbReference type="RefSeq" id="WP_003760551.1">
    <property type="nucleotide sequence ID" value="NZ_CP094241.1"/>
</dbReference>
<dbReference type="PANTHER" id="PTHR23291">
    <property type="entry name" value="BAX INHIBITOR-RELATED"/>
    <property type="match status" value="1"/>
</dbReference>
<accession>A0AA36UH65</accession>
<dbReference type="EMBL" id="CP094241">
    <property type="protein sequence ID" value="UNV85251.1"/>
    <property type="molecule type" value="Genomic_DNA"/>
</dbReference>
<dbReference type="Proteomes" id="UP000004982">
    <property type="component" value="Unassembled WGS sequence"/>
</dbReference>
<sequence length="228" mass="24745">MRNDVYDYPLAGQVSQNIVLQKTYRLLGLSFIPAIAGAFASSALNLNLYAMFGARWMGFVAVLAFFYGMIFLIEKNRYSNTGVVLLMIFTFGMGVLISPLLQYALAIRNGTQIVGVAAAMTAGVFFTMAAMARRTTMNMNSLGRFLAIGGVVLMIAVVANFILQIPALSLAISGAFVVFSSLVIMWQVRTVIDGGEDSHISAALTIFISIYNIFSSLLRILLAFTSDD</sequence>
<dbReference type="Proteomes" id="UP000829455">
    <property type="component" value="Chromosome"/>
</dbReference>
<gene>
    <name evidence="7" type="primary">yccA</name>
    <name evidence="7" type="ORF">HMPREF9418_2464</name>
    <name evidence="8" type="ORF">MON40_01605</name>
</gene>
<comment type="similarity">
    <text evidence="6">Belongs to the BI1 family.</text>
</comment>
<proteinExistence type="inferred from homology"/>
<dbReference type="InterPro" id="IPR006214">
    <property type="entry name" value="Bax_inhibitor_1-related"/>
</dbReference>
<dbReference type="AlphaFoldDB" id="A0AA36UH65"/>
<feature type="transmembrane region" description="Helical" evidence="6">
    <location>
        <begin position="168"/>
        <end position="188"/>
    </location>
</feature>